<name>G4CKR5_9NEIS</name>
<sequence length="43" mass="4844">MHTLLLSKDALFYALFSIFFNIELIALKNAFALNGSTCNCGMW</sequence>
<protein>
    <submittedName>
        <fullName evidence="2">Uncharacterized protein</fullName>
    </submittedName>
</protein>
<comment type="caution">
    <text evidence="2">The sequence shown here is derived from an EMBL/GenBank/DDBJ whole genome shotgun (WGS) entry which is preliminary data.</text>
</comment>
<organism evidence="2 3">
    <name type="scientific">Neisseria shayeganii 871</name>
    <dbReference type="NCBI Taxonomy" id="1032488"/>
    <lineage>
        <taxon>Bacteria</taxon>
        <taxon>Pseudomonadati</taxon>
        <taxon>Pseudomonadota</taxon>
        <taxon>Betaproteobacteria</taxon>
        <taxon>Neisseriales</taxon>
        <taxon>Neisseriaceae</taxon>
        <taxon>Neisseria</taxon>
    </lineage>
</organism>
<keyword evidence="1" id="KW-1133">Transmembrane helix</keyword>
<keyword evidence="1" id="KW-0812">Transmembrane</keyword>
<gene>
    <name evidence="2" type="ORF">HMPREF9371_2205</name>
</gene>
<dbReference type="EMBL" id="AGAY01000074">
    <property type="protein sequence ID" value="EGY51598.1"/>
    <property type="molecule type" value="Genomic_DNA"/>
</dbReference>
<proteinExistence type="predicted"/>
<evidence type="ECO:0000256" key="1">
    <source>
        <dbReference type="SAM" id="Phobius"/>
    </source>
</evidence>
<dbReference type="STRING" id="1032488.HMPREF9371_2205"/>
<accession>G4CKR5</accession>
<feature type="transmembrane region" description="Helical" evidence="1">
    <location>
        <begin position="12"/>
        <end position="33"/>
    </location>
</feature>
<keyword evidence="1" id="KW-0472">Membrane</keyword>
<reference evidence="2 3" key="1">
    <citation type="submission" date="2011-05" db="EMBL/GenBank/DDBJ databases">
        <authorList>
            <person name="Muzny D."/>
            <person name="Qin X."/>
            <person name="Deng J."/>
            <person name="Jiang H."/>
            <person name="Liu Y."/>
            <person name="Qu J."/>
            <person name="Song X.-Z."/>
            <person name="Zhang L."/>
            <person name="Thornton R."/>
            <person name="Coyle M."/>
            <person name="Francisco L."/>
            <person name="Jackson L."/>
            <person name="Javaid M."/>
            <person name="Korchina V."/>
            <person name="Kovar C."/>
            <person name="Mata R."/>
            <person name="Mathew T."/>
            <person name="Ngo R."/>
            <person name="Nguyen L."/>
            <person name="Nguyen N."/>
            <person name="Okwuonu G."/>
            <person name="Ongeri F."/>
            <person name="Pham C."/>
            <person name="Simmons D."/>
            <person name="Wilczek-Boney K."/>
            <person name="Hale W."/>
            <person name="Jakkamsetti A."/>
            <person name="Pham P."/>
            <person name="Ruth R."/>
            <person name="San Lucas F."/>
            <person name="Warren J."/>
            <person name="Zhang J."/>
            <person name="Zhao Z."/>
            <person name="Zhou C."/>
            <person name="Zhu D."/>
            <person name="Lee S."/>
            <person name="Bess C."/>
            <person name="Blankenburg K."/>
            <person name="Forbes L."/>
            <person name="Fu Q."/>
            <person name="Gubbala S."/>
            <person name="Hirani K."/>
            <person name="Jayaseelan J.C."/>
            <person name="Lara F."/>
            <person name="Munidasa M."/>
            <person name="Palculict T."/>
            <person name="Patil S."/>
            <person name="Pu L.-L."/>
            <person name="Saada N."/>
            <person name="Tang L."/>
            <person name="Weissenberger G."/>
            <person name="Zhu Y."/>
            <person name="Hemphill L."/>
            <person name="Shang Y."/>
            <person name="Youmans B."/>
            <person name="Ayvaz T."/>
            <person name="Ross M."/>
            <person name="Santibanez J."/>
            <person name="Aqrawi P."/>
            <person name="Gross S."/>
            <person name="Joshi V."/>
            <person name="Fowler G."/>
            <person name="Nazareth L."/>
            <person name="Reid J."/>
            <person name="Worley K."/>
            <person name="Petrosino J."/>
            <person name="Highlander S."/>
            <person name="Gibbs R."/>
        </authorList>
    </citation>
    <scope>NUCLEOTIDE SEQUENCE [LARGE SCALE GENOMIC DNA]</scope>
    <source>
        <strain evidence="2 3">871</strain>
    </source>
</reference>
<dbReference type="AlphaFoldDB" id="G4CKR5"/>
<dbReference type="HOGENOM" id="CLU_3236535_0_0_4"/>
<keyword evidence="3" id="KW-1185">Reference proteome</keyword>
<evidence type="ECO:0000313" key="2">
    <source>
        <dbReference type="EMBL" id="EGY51598.1"/>
    </source>
</evidence>
<dbReference type="Proteomes" id="UP000003019">
    <property type="component" value="Unassembled WGS sequence"/>
</dbReference>
<evidence type="ECO:0000313" key="3">
    <source>
        <dbReference type="Proteomes" id="UP000003019"/>
    </source>
</evidence>